<keyword evidence="5 9" id="KW-0378">Hydrolase</keyword>
<dbReference type="PANTHER" id="PTHR11839:SF18">
    <property type="entry name" value="NUDIX HYDROLASE DOMAIN-CONTAINING PROTEIN"/>
    <property type="match status" value="1"/>
</dbReference>
<evidence type="ECO:0000259" key="8">
    <source>
        <dbReference type="PROSITE" id="PS51462"/>
    </source>
</evidence>
<evidence type="ECO:0000256" key="6">
    <source>
        <dbReference type="ARBA" id="ARBA00032162"/>
    </source>
</evidence>
<dbReference type="PROSITE" id="PS51462">
    <property type="entry name" value="NUDIX"/>
    <property type="match status" value="1"/>
</dbReference>
<dbReference type="Pfam" id="PF00293">
    <property type="entry name" value="NUDIX"/>
    <property type="match status" value="1"/>
</dbReference>
<dbReference type="GO" id="GO:0019693">
    <property type="term" value="P:ribose phosphate metabolic process"/>
    <property type="evidence" value="ECO:0007669"/>
    <property type="project" value="TreeGrafter"/>
</dbReference>
<proteinExistence type="inferred from homology"/>
<sequence length="193" mass="22273">MNYNHREGPVSDAPVPSITTLSSREVYRNNWMRVREDDILRSNGKQGIYGVVEKDDAAIIIPIEGDRIWLIEQYRYTIEEQALELPQGGWEMADADPEELARGELKEETGLQAEQMTYLGHLWIAYGFTRQKQHVYLATGLTHADKDPDEEEHDIVLHNMPVAEFEQMMHEGKVRDASTVAAWGLYLMWKARQ</sequence>
<accession>A0A9J7BSC2</accession>
<dbReference type="InterPro" id="IPR000086">
    <property type="entry name" value="NUDIX_hydrolase_dom"/>
</dbReference>
<name>A0A9J7BSC2_9BACT</name>
<feature type="domain" description="Nudix hydrolase" evidence="8">
    <location>
        <begin position="53"/>
        <end position="182"/>
    </location>
</feature>
<dbReference type="SUPFAM" id="SSF55811">
    <property type="entry name" value="Nudix"/>
    <property type="match status" value="1"/>
</dbReference>
<evidence type="ECO:0000256" key="1">
    <source>
        <dbReference type="ARBA" id="ARBA00000847"/>
    </source>
</evidence>
<evidence type="ECO:0000256" key="2">
    <source>
        <dbReference type="ARBA" id="ARBA00001946"/>
    </source>
</evidence>
<reference evidence="9" key="1">
    <citation type="submission" date="2021-04" db="EMBL/GenBank/DDBJ databases">
        <title>Phylogenetic analysis of Acidobacteriaceae.</title>
        <authorList>
            <person name="Qiu L."/>
            <person name="Zhang Q."/>
        </authorList>
    </citation>
    <scope>NUCLEOTIDE SEQUENCE</scope>
    <source>
        <strain evidence="9">DSM 25168</strain>
    </source>
</reference>
<evidence type="ECO:0000313" key="10">
    <source>
        <dbReference type="Proteomes" id="UP001059380"/>
    </source>
</evidence>
<dbReference type="InterPro" id="IPR015797">
    <property type="entry name" value="NUDIX_hydrolase-like_dom_sf"/>
</dbReference>
<dbReference type="GO" id="GO:0016787">
    <property type="term" value="F:hydrolase activity"/>
    <property type="evidence" value="ECO:0007669"/>
    <property type="project" value="UniProtKB-KW"/>
</dbReference>
<evidence type="ECO:0000256" key="4">
    <source>
        <dbReference type="ARBA" id="ARBA00016377"/>
    </source>
</evidence>
<evidence type="ECO:0000256" key="7">
    <source>
        <dbReference type="ARBA" id="ARBA00032272"/>
    </source>
</evidence>
<dbReference type="GO" id="GO:0005829">
    <property type="term" value="C:cytosol"/>
    <property type="evidence" value="ECO:0007669"/>
    <property type="project" value="TreeGrafter"/>
</dbReference>
<dbReference type="AlphaFoldDB" id="A0A9J7BSC2"/>
<dbReference type="CDD" id="cd24161">
    <property type="entry name" value="NUDIX_ADPRase_Ndx2"/>
    <property type="match status" value="1"/>
</dbReference>
<dbReference type="KEGG" id="orp:MOP44_24985"/>
<evidence type="ECO:0000313" key="9">
    <source>
        <dbReference type="EMBL" id="UWZ83806.1"/>
    </source>
</evidence>
<dbReference type="PANTHER" id="PTHR11839">
    <property type="entry name" value="UDP/ADP-SUGAR PYROPHOSPHATASE"/>
    <property type="match status" value="1"/>
</dbReference>
<gene>
    <name evidence="9" type="ORF">MOP44_24985</name>
</gene>
<comment type="cofactor">
    <cofactor evidence="2">
        <name>Mg(2+)</name>
        <dbReference type="ChEBI" id="CHEBI:18420"/>
    </cofactor>
</comment>
<organism evidence="9 10">
    <name type="scientific">Occallatibacter riparius</name>
    <dbReference type="NCBI Taxonomy" id="1002689"/>
    <lineage>
        <taxon>Bacteria</taxon>
        <taxon>Pseudomonadati</taxon>
        <taxon>Acidobacteriota</taxon>
        <taxon>Terriglobia</taxon>
        <taxon>Terriglobales</taxon>
        <taxon>Acidobacteriaceae</taxon>
        <taxon>Occallatibacter</taxon>
    </lineage>
</organism>
<dbReference type="Gene3D" id="3.90.79.10">
    <property type="entry name" value="Nucleoside Triphosphate Pyrophosphohydrolase"/>
    <property type="match status" value="1"/>
</dbReference>
<dbReference type="EMBL" id="CP093313">
    <property type="protein sequence ID" value="UWZ83806.1"/>
    <property type="molecule type" value="Genomic_DNA"/>
</dbReference>
<comment type="similarity">
    <text evidence="3">Belongs to the Nudix hydrolase family. NudK subfamily.</text>
</comment>
<dbReference type="Proteomes" id="UP001059380">
    <property type="component" value="Chromosome"/>
</dbReference>
<evidence type="ECO:0000256" key="3">
    <source>
        <dbReference type="ARBA" id="ARBA00007275"/>
    </source>
</evidence>
<keyword evidence="10" id="KW-1185">Reference proteome</keyword>
<dbReference type="GO" id="GO:0006753">
    <property type="term" value="P:nucleoside phosphate metabolic process"/>
    <property type="evidence" value="ECO:0007669"/>
    <property type="project" value="TreeGrafter"/>
</dbReference>
<dbReference type="RefSeq" id="WP_260793240.1">
    <property type="nucleotide sequence ID" value="NZ_CP093313.1"/>
</dbReference>
<protein>
    <recommendedName>
        <fullName evidence="4">GDP-mannose pyrophosphatase</fullName>
    </recommendedName>
    <alternativeName>
        <fullName evidence="6">GDP-mannose hydrolase</fullName>
    </alternativeName>
    <alternativeName>
        <fullName evidence="7">GDPMK</fullName>
    </alternativeName>
</protein>
<evidence type="ECO:0000256" key="5">
    <source>
        <dbReference type="ARBA" id="ARBA00022801"/>
    </source>
</evidence>
<comment type="catalytic activity">
    <reaction evidence="1">
        <text>GDP-alpha-D-mannose + H2O = alpha-D-mannose 1-phosphate + GMP + 2 H(+)</text>
        <dbReference type="Rhea" id="RHEA:27978"/>
        <dbReference type="ChEBI" id="CHEBI:15377"/>
        <dbReference type="ChEBI" id="CHEBI:15378"/>
        <dbReference type="ChEBI" id="CHEBI:57527"/>
        <dbReference type="ChEBI" id="CHEBI:58115"/>
        <dbReference type="ChEBI" id="CHEBI:58409"/>
    </reaction>
</comment>